<proteinExistence type="predicted"/>
<accession>A0AAN7EDQ4</accession>
<dbReference type="EMBL" id="JAXUIC010000010">
    <property type="protein sequence ID" value="KAK4568729.1"/>
    <property type="molecule type" value="Genomic_DNA"/>
</dbReference>
<sequence>MYCLYMLGNIRSCNCSKRKFSMNHHTIRFSHVQVHSSCPIRQCPIKVVQKLCQNKLNCGYGKGYSWATRPTSSKWNELEIMSLIVYRRSQEPFWMKFLWIVP</sequence>
<evidence type="ECO:0000313" key="1">
    <source>
        <dbReference type="EMBL" id="KAK4568729.1"/>
    </source>
</evidence>
<comment type="caution">
    <text evidence="1">The sequence shown here is derived from an EMBL/GenBank/DDBJ whole genome shotgun (WGS) entry which is preliminary data.</text>
</comment>
<protein>
    <submittedName>
        <fullName evidence="1">Uncharacterized protein</fullName>
    </submittedName>
</protein>
<dbReference type="Proteomes" id="UP001324115">
    <property type="component" value="Unassembled WGS sequence"/>
</dbReference>
<organism evidence="1 2">
    <name type="scientific">Quercus rubra</name>
    <name type="common">Northern red oak</name>
    <name type="synonym">Quercus borealis</name>
    <dbReference type="NCBI Taxonomy" id="3512"/>
    <lineage>
        <taxon>Eukaryota</taxon>
        <taxon>Viridiplantae</taxon>
        <taxon>Streptophyta</taxon>
        <taxon>Embryophyta</taxon>
        <taxon>Tracheophyta</taxon>
        <taxon>Spermatophyta</taxon>
        <taxon>Magnoliopsida</taxon>
        <taxon>eudicotyledons</taxon>
        <taxon>Gunneridae</taxon>
        <taxon>Pentapetalae</taxon>
        <taxon>rosids</taxon>
        <taxon>fabids</taxon>
        <taxon>Fagales</taxon>
        <taxon>Fagaceae</taxon>
        <taxon>Quercus</taxon>
    </lineage>
</organism>
<evidence type="ECO:0000313" key="2">
    <source>
        <dbReference type="Proteomes" id="UP001324115"/>
    </source>
</evidence>
<name>A0AAN7EDQ4_QUERU</name>
<reference evidence="1 2" key="1">
    <citation type="journal article" date="2023" name="G3 (Bethesda)">
        <title>A haplotype-resolved chromosome-scale genome for Quercus rubra L. provides insights into the genetics of adaptive traits for red oak species.</title>
        <authorList>
            <person name="Kapoor B."/>
            <person name="Jenkins J."/>
            <person name="Schmutz J."/>
            <person name="Zhebentyayeva T."/>
            <person name="Kuelheim C."/>
            <person name="Coggeshall M."/>
            <person name="Heim C."/>
            <person name="Lasky J.R."/>
            <person name="Leites L."/>
            <person name="Islam-Faridi N."/>
            <person name="Romero-Severson J."/>
            <person name="DeLeo V.L."/>
            <person name="Lucas S.M."/>
            <person name="Lazic D."/>
            <person name="Gailing O."/>
            <person name="Carlson J."/>
            <person name="Staton M."/>
        </authorList>
    </citation>
    <scope>NUCLEOTIDE SEQUENCE [LARGE SCALE GENOMIC DNA]</scope>
    <source>
        <tissue evidence="1">Dormant leaf buds and twig bark tissues</tissue>
    </source>
</reference>
<keyword evidence="2" id="KW-1185">Reference proteome</keyword>
<gene>
    <name evidence="1" type="ORF">RGQ29_004222</name>
</gene>
<dbReference type="AlphaFoldDB" id="A0AAN7EDQ4"/>